<feature type="binding site" evidence="4">
    <location>
        <position position="217"/>
    </location>
    <ligand>
        <name>Mn(2+)</name>
        <dbReference type="ChEBI" id="CHEBI:29035"/>
        <label>1</label>
    </ligand>
</feature>
<dbReference type="InterPro" id="IPR005925">
    <property type="entry name" value="Agmatinase-rel"/>
</dbReference>
<evidence type="ECO:0000256" key="4">
    <source>
        <dbReference type="PIRSR" id="PIRSR036979-1"/>
    </source>
</evidence>
<feature type="binding site" evidence="4">
    <location>
        <position position="111"/>
    </location>
    <ligand>
        <name>Mn(2+)</name>
        <dbReference type="ChEBI" id="CHEBI:29035"/>
        <label>1</label>
    </ligand>
</feature>
<dbReference type="GO" id="GO:0033389">
    <property type="term" value="P:putrescine biosynthetic process from arginine, via agmatine"/>
    <property type="evidence" value="ECO:0007669"/>
    <property type="project" value="TreeGrafter"/>
</dbReference>
<comment type="cofactor">
    <cofactor evidence="4">
        <name>Mn(2+)</name>
        <dbReference type="ChEBI" id="CHEBI:29035"/>
    </cofactor>
    <text evidence="4">Binds 2 manganese ions per subunit.</text>
</comment>
<gene>
    <name evidence="5" type="primary">speB</name>
    <name evidence="5" type="ORF">GMA92_03890</name>
</gene>
<dbReference type="CDD" id="cd11593">
    <property type="entry name" value="Agmatinase-like_2"/>
    <property type="match status" value="1"/>
</dbReference>
<feature type="binding site" evidence="4">
    <location>
        <position position="134"/>
    </location>
    <ligand>
        <name>Mn(2+)</name>
        <dbReference type="ChEBI" id="CHEBI:29035"/>
        <label>1</label>
    </ligand>
</feature>
<protein>
    <submittedName>
        <fullName evidence="5">Agmatinase</fullName>
        <ecNumber evidence="5">3.5.3.11</ecNumber>
    </submittedName>
</protein>
<dbReference type="SUPFAM" id="SSF52768">
    <property type="entry name" value="Arginase/deacetylase"/>
    <property type="match status" value="1"/>
</dbReference>
<dbReference type="GO" id="GO:0008783">
    <property type="term" value="F:agmatinase activity"/>
    <property type="evidence" value="ECO:0007669"/>
    <property type="project" value="UniProtKB-EC"/>
</dbReference>
<dbReference type="AlphaFoldDB" id="A0A173TY04"/>
<proteinExistence type="inferred from homology"/>
<name>A0A173TY04_9FIRM</name>
<feature type="binding site" evidence="4">
    <location>
        <position position="215"/>
    </location>
    <ligand>
        <name>Mn(2+)</name>
        <dbReference type="ChEBI" id="CHEBI:29035"/>
        <label>1</label>
    </ligand>
</feature>
<sequence>MQKRLSNRATFMAMDVSFEEAEVVVFGAPFDGTTSYRPGTRFAAGQLRCESEGIETYSPLLDLDLEDFKICDLGDVNLSNGNTIKCLEEIKEVTKEVLEAGKKPLMIGGEHLVTLPVMEALFEKYQDIHVLHFDAHTDLRQTYHNETLSHATVIRRIHDLLGDGHIFQFGIRSGTKEEFNFALKDYHTYMEPFTVHSVAKVLKSLKGCPVYVTLDLDVLDPSIFPGTGTPEAGGITYRELETVFTALKNAEVELVGADLVELSPHYDQSNVSTLVACKVLRELALLVSSKKREEEIIDETA</sequence>
<dbReference type="RefSeq" id="WP_006784689.1">
    <property type="nucleotide sequence ID" value="NZ_CABJBH010000018.1"/>
</dbReference>
<dbReference type="Proteomes" id="UP000487649">
    <property type="component" value="Unassembled WGS sequence"/>
</dbReference>
<dbReference type="GeneID" id="60059769"/>
<dbReference type="PROSITE" id="PS51409">
    <property type="entry name" value="ARGINASE_2"/>
    <property type="match status" value="1"/>
</dbReference>
<accession>A0A173TY04</accession>
<comment type="similarity">
    <text evidence="1">Belongs to the arginase family. Agmatinase subfamily.</text>
</comment>
<dbReference type="InterPro" id="IPR023696">
    <property type="entry name" value="Ureohydrolase_dom_sf"/>
</dbReference>
<dbReference type="PIRSF" id="PIRSF036979">
    <property type="entry name" value="Arginase"/>
    <property type="match status" value="1"/>
</dbReference>
<comment type="caution">
    <text evidence="5">The sequence shown here is derived from an EMBL/GenBank/DDBJ whole genome shotgun (WGS) entry which is preliminary data.</text>
</comment>
<keyword evidence="3 5" id="KW-0378">Hydrolase</keyword>
<evidence type="ECO:0000256" key="1">
    <source>
        <dbReference type="ARBA" id="ARBA00009227"/>
    </source>
</evidence>
<dbReference type="InterPro" id="IPR020855">
    <property type="entry name" value="Ureohydrolase_Mn_BS"/>
</dbReference>
<keyword evidence="4" id="KW-0464">Manganese</keyword>
<evidence type="ECO:0000313" key="5">
    <source>
        <dbReference type="EMBL" id="MTK20578.1"/>
    </source>
</evidence>
<dbReference type="InterPro" id="IPR006035">
    <property type="entry name" value="Ureohydrolase"/>
</dbReference>
<dbReference type="EC" id="3.5.3.11" evidence="5"/>
<evidence type="ECO:0000256" key="2">
    <source>
        <dbReference type="ARBA" id="ARBA00022723"/>
    </source>
</evidence>
<dbReference type="NCBIfam" id="TIGR01230">
    <property type="entry name" value="agmatinase"/>
    <property type="match status" value="1"/>
</dbReference>
<reference evidence="5 6" key="1">
    <citation type="journal article" date="2019" name="Nat. Med.">
        <title>A library of human gut bacterial isolates paired with longitudinal multiomics data enables mechanistic microbiome research.</title>
        <authorList>
            <person name="Poyet M."/>
            <person name="Groussin M."/>
            <person name="Gibbons S.M."/>
            <person name="Avila-Pacheco J."/>
            <person name="Jiang X."/>
            <person name="Kearney S.M."/>
            <person name="Perrotta A.R."/>
            <person name="Berdy B."/>
            <person name="Zhao S."/>
            <person name="Lieberman T.D."/>
            <person name="Swanson P.K."/>
            <person name="Smith M."/>
            <person name="Roesemann S."/>
            <person name="Alexander J.E."/>
            <person name="Rich S.A."/>
            <person name="Livny J."/>
            <person name="Vlamakis H."/>
            <person name="Clish C."/>
            <person name="Bullock K."/>
            <person name="Deik A."/>
            <person name="Scott J."/>
            <person name="Pierce K.A."/>
            <person name="Xavier R.J."/>
            <person name="Alm E.J."/>
        </authorList>
    </citation>
    <scope>NUCLEOTIDE SEQUENCE [LARGE SCALE GENOMIC DNA]</scope>
    <source>
        <strain evidence="5 6">BIOML-A198</strain>
    </source>
</reference>
<dbReference type="PROSITE" id="PS01053">
    <property type="entry name" value="ARGINASE_1"/>
    <property type="match status" value="1"/>
</dbReference>
<dbReference type="EMBL" id="WMQE01000006">
    <property type="protein sequence ID" value="MTK20578.1"/>
    <property type="molecule type" value="Genomic_DNA"/>
</dbReference>
<feature type="binding site" evidence="4">
    <location>
        <position position="136"/>
    </location>
    <ligand>
        <name>Mn(2+)</name>
        <dbReference type="ChEBI" id="CHEBI:29035"/>
        <label>1</label>
    </ligand>
</feature>
<dbReference type="Pfam" id="PF00491">
    <property type="entry name" value="Arginase"/>
    <property type="match status" value="1"/>
</dbReference>
<feature type="binding site" evidence="4">
    <location>
        <position position="138"/>
    </location>
    <ligand>
        <name>Mn(2+)</name>
        <dbReference type="ChEBI" id="CHEBI:29035"/>
        <label>1</label>
    </ligand>
</feature>
<dbReference type="GO" id="GO:0046872">
    <property type="term" value="F:metal ion binding"/>
    <property type="evidence" value="ECO:0007669"/>
    <property type="project" value="UniProtKB-KW"/>
</dbReference>
<evidence type="ECO:0000256" key="3">
    <source>
        <dbReference type="ARBA" id="ARBA00022801"/>
    </source>
</evidence>
<dbReference type="OrthoDB" id="9788689at2"/>
<organism evidence="5 6">
    <name type="scientific">Turicibacter sanguinis</name>
    <dbReference type="NCBI Taxonomy" id="154288"/>
    <lineage>
        <taxon>Bacteria</taxon>
        <taxon>Bacillati</taxon>
        <taxon>Bacillota</taxon>
        <taxon>Erysipelotrichia</taxon>
        <taxon>Erysipelotrichales</taxon>
        <taxon>Turicibacteraceae</taxon>
        <taxon>Turicibacter</taxon>
    </lineage>
</organism>
<evidence type="ECO:0000313" key="6">
    <source>
        <dbReference type="Proteomes" id="UP000487649"/>
    </source>
</evidence>
<dbReference type="Gene3D" id="3.40.800.10">
    <property type="entry name" value="Ureohydrolase domain"/>
    <property type="match status" value="1"/>
</dbReference>
<dbReference type="PANTHER" id="PTHR11358:SF26">
    <property type="entry name" value="GUANIDINO ACID HYDROLASE, MITOCHONDRIAL"/>
    <property type="match status" value="1"/>
</dbReference>
<keyword evidence="2 4" id="KW-0479">Metal-binding</keyword>
<dbReference type="PANTHER" id="PTHR11358">
    <property type="entry name" value="ARGINASE/AGMATINASE"/>
    <property type="match status" value="1"/>
</dbReference>